<feature type="transmembrane region" description="Helical" evidence="2">
    <location>
        <begin position="36"/>
        <end position="56"/>
    </location>
</feature>
<name>A0A2N5X1T9_9GAMM</name>
<proteinExistence type="predicted"/>
<evidence type="ECO:0000256" key="1">
    <source>
        <dbReference type="ARBA" id="ARBA00022801"/>
    </source>
</evidence>
<keyword evidence="2" id="KW-1133">Transmembrane helix</keyword>
<dbReference type="PANTHER" id="PTHR22946:SF9">
    <property type="entry name" value="POLYKETIDE TRANSFERASE AF380"/>
    <property type="match status" value="1"/>
</dbReference>
<dbReference type="SUPFAM" id="SSF53474">
    <property type="entry name" value="alpha/beta-Hydrolases"/>
    <property type="match status" value="1"/>
</dbReference>
<keyword evidence="2" id="KW-0812">Transmembrane</keyword>
<reference evidence="4 5" key="1">
    <citation type="submission" date="2018-01" db="EMBL/GenBank/DDBJ databases">
        <title>The draft genome sequence of Halioglobus lutimaris HF004.</title>
        <authorList>
            <person name="Du Z.-J."/>
            <person name="Shi M.-J."/>
        </authorList>
    </citation>
    <scope>NUCLEOTIDE SEQUENCE [LARGE SCALE GENOMIC DNA]</scope>
    <source>
        <strain evidence="4 5">HF004</strain>
    </source>
</reference>
<accession>A0A2N5X1T9</accession>
<dbReference type="PANTHER" id="PTHR22946">
    <property type="entry name" value="DIENELACTONE HYDROLASE DOMAIN-CONTAINING PROTEIN-RELATED"/>
    <property type="match status" value="1"/>
</dbReference>
<evidence type="ECO:0000256" key="2">
    <source>
        <dbReference type="SAM" id="Phobius"/>
    </source>
</evidence>
<keyword evidence="1 4" id="KW-0378">Hydrolase</keyword>
<sequence>MDAGQRHAYSVQYYLLRQAAGARGILASWEKPMKRVLITAALVILLIIGLLLLPPVRARLIALTLPDHPDWPAPQDQLQPGTEGPVYYATTSPYDLEIILGNMALSRPTTGKGFLSYPQQASTDNPVPAMVIVPGSGGITPGREHEYAAWFNQRGIAAFVVEYYEPRGFSRDANYVIRTSSVTEFDLIADAYAALKLLQTSASIDSRRIGIIGFSYGGMAARLAMDRRIHQALAPDAYPFNLHIDAYGPCYQDLQSDNVGDAPLLTLRGTEDASNDLVACRQREDALRALGTEVTAHLYEGAGHAWEASVPRFFSEDSPYLAGCELVYDDNGRPLLNGEYLNEYTADASHAEKMLSRFTSAPKFKDCVGFGYIVGFDEPVRDRAYADIEAFLEQYWGPLGVGP</sequence>
<dbReference type="AlphaFoldDB" id="A0A2N5X1T9"/>
<dbReference type="InterPro" id="IPR002925">
    <property type="entry name" value="Dienelactn_hydro"/>
</dbReference>
<feature type="domain" description="Dienelactone hydrolase" evidence="3">
    <location>
        <begin position="120"/>
        <end position="312"/>
    </location>
</feature>
<evidence type="ECO:0000259" key="3">
    <source>
        <dbReference type="Pfam" id="PF01738"/>
    </source>
</evidence>
<comment type="caution">
    <text evidence="4">The sequence shown here is derived from an EMBL/GenBank/DDBJ whole genome shotgun (WGS) entry which is preliminary data.</text>
</comment>
<evidence type="ECO:0000313" key="4">
    <source>
        <dbReference type="EMBL" id="PLW68459.1"/>
    </source>
</evidence>
<dbReference type="Proteomes" id="UP000235005">
    <property type="component" value="Unassembled WGS sequence"/>
</dbReference>
<keyword evidence="5" id="KW-1185">Reference proteome</keyword>
<dbReference type="InterPro" id="IPR050261">
    <property type="entry name" value="FrsA_esterase"/>
</dbReference>
<dbReference type="Gene3D" id="3.40.50.1820">
    <property type="entry name" value="alpha/beta hydrolase"/>
    <property type="match status" value="1"/>
</dbReference>
<dbReference type="GO" id="GO:0052689">
    <property type="term" value="F:carboxylic ester hydrolase activity"/>
    <property type="evidence" value="ECO:0007669"/>
    <property type="project" value="UniProtKB-ARBA"/>
</dbReference>
<organism evidence="4 5">
    <name type="scientific">Pseudohalioglobus lutimaris</name>
    <dbReference type="NCBI Taxonomy" id="1737061"/>
    <lineage>
        <taxon>Bacteria</taxon>
        <taxon>Pseudomonadati</taxon>
        <taxon>Pseudomonadota</taxon>
        <taxon>Gammaproteobacteria</taxon>
        <taxon>Cellvibrionales</taxon>
        <taxon>Halieaceae</taxon>
        <taxon>Pseudohalioglobus</taxon>
    </lineage>
</organism>
<gene>
    <name evidence="4" type="ORF">C0039_11825</name>
</gene>
<protein>
    <submittedName>
        <fullName evidence="4">Dienelactone hydrolase</fullName>
    </submittedName>
</protein>
<dbReference type="InterPro" id="IPR029058">
    <property type="entry name" value="AB_hydrolase_fold"/>
</dbReference>
<evidence type="ECO:0000313" key="5">
    <source>
        <dbReference type="Proteomes" id="UP000235005"/>
    </source>
</evidence>
<dbReference type="EMBL" id="PKUS01000013">
    <property type="protein sequence ID" value="PLW68459.1"/>
    <property type="molecule type" value="Genomic_DNA"/>
</dbReference>
<keyword evidence="2" id="KW-0472">Membrane</keyword>
<dbReference type="Pfam" id="PF01738">
    <property type="entry name" value="DLH"/>
    <property type="match status" value="1"/>
</dbReference>